<dbReference type="EMBL" id="FTNI01000016">
    <property type="protein sequence ID" value="SIR83373.1"/>
    <property type="molecule type" value="Genomic_DNA"/>
</dbReference>
<keyword evidence="1" id="KW-0472">Membrane</keyword>
<feature type="transmembrane region" description="Helical" evidence="1">
    <location>
        <begin position="38"/>
        <end position="56"/>
    </location>
</feature>
<organism evidence="2 3">
    <name type="scientific">Microbispora rosea</name>
    <dbReference type="NCBI Taxonomy" id="58117"/>
    <lineage>
        <taxon>Bacteria</taxon>
        <taxon>Bacillati</taxon>
        <taxon>Actinomycetota</taxon>
        <taxon>Actinomycetes</taxon>
        <taxon>Streptosporangiales</taxon>
        <taxon>Streptosporangiaceae</taxon>
        <taxon>Microbispora</taxon>
    </lineage>
</organism>
<keyword evidence="3" id="KW-1185">Reference proteome</keyword>
<protein>
    <submittedName>
        <fullName evidence="2">Uncharacterized membrane protein YczE</fullName>
    </submittedName>
</protein>
<evidence type="ECO:0000313" key="3">
    <source>
        <dbReference type="Proteomes" id="UP000186096"/>
    </source>
</evidence>
<evidence type="ECO:0000313" key="2">
    <source>
        <dbReference type="EMBL" id="SIR83373.1"/>
    </source>
</evidence>
<dbReference type="PANTHER" id="PTHR40078">
    <property type="entry name" value="INTEGRAL MEMBRANE PROTEIN-RELATED"/>
    <property type="match status" value="1"/>
</dbReference>
<feature type="transmembrane region" description="Helical" evidence="1">
    <location>
        <begin position="134"/>
        <end position="156"/>
    </location>
</feature>
<accession>A0A1N7E5K9</accession>
<sequence>MQANFSDWLFSRNPSGLHDGPTMTELSLPRPRSLPLRLIRLYTGLALYGAGIALLVRSGLGLDPWEVFHQGMSVRTGWSIGLCINLVGALVLLLWIPLRQRPGLGTISNVLVVGTSADGVMALVPAPSAWPVQWAFLLGGIVAIAAASGLYIHAGFGPGPRDGLMTGLNRLGLSIRLARTVVEIGVLAAGWLLGGTVGIGTVVFAVTIGPVTQVFMKLWAPAGDTARPPGTKPS</sequence>
<evidence type="ECO:0000256" key="1">
    <source>
        <dbReference type="SAM" id="Phobius"/>
    </source>
</evidence>
<dbReference type="STRING" id="58117.SAMN05421833_116181"/>
<dbReference type="AlphaFoldDB" id="A0A1N7E5K9"/>
<name>A0A1N7E5K9_9ACTN</name>
<dbReference type="Pfam" id="PF19700">
    <property type="entry name" value="DUF6198"/>
    <property type="match status" value="1"/>
</dbReference>
<feature type="transmembrane region" description="Helical" evidence="1">
    <location>
        <begin position="76"/>
        <end position="98"/>
    </location>
</feature>
<dbReference type="InterPro" id="IPR038750">
    <property type="entry name" value="YczE/YyaS-like"/>
</dbReference>
<keyword evidence="1" id="KW-0812">Transmembrane</keyword>
<gene>
    <name evidence="2" type="ORF">SAMN05421833_116181</name>
</gene>
<feature type="transmembrane region" description="Helical" evidence="1">
    <location>
        <begin position="110"/>
        <end position="128"/>
    </location>
</feature>
<dbReference type="PANTHER" id="PTHR40078:SF1">
    <property type="entry name" value="INTEGRAL MEMBRANE PROTEIN"/>
    <property type="match status" value="1"/>
</dbReference>
<proteinExistence type="predicted"/>
<dbReference type="Proteomes" id="UP000186096">
    <property type="component" value="Unassembled WGS sequence"/>
</dbReference>
<feature type="transmembrane region" description="Helical" evidence="1">
    <location>
        <begin position="177"/>
        <end position="208"/>
    </location>
</feature>
<keyword evidence="1" id="KW-1133">Transmembrane helix</keyword>
<reference evidence="3" key="1">
    <citation type="submission" date="2017-01" db="EMBL/GenBank/DDBJ databases">
        <authorList>
            <person name="Varghese N."/>
            <person name="Submissions S."/>
        </authorList>
    </citation>
    <scope>NUCLEOTIDE SEQUENCE [LARGE SCALE GENOMIC DNA]</scope>
    <source>
        <strain evidence="3">ATCC 12950</strain>
    </source>
</reference>